<evidence type="ECO:0000313" key="2">
    <source>
        <dbReference type="Proteomes" id="UP000335636"/>
    </source>
</evidence>
<proteinExistence type="predicted"/>
<comment type="caution">
    <text evidence="1">The sequence shown here is derived from an EMBL/GenBank/DDBJ whole genome shotgun (WGS) entry which is preliminary data.</text>
</comment>
<dbReference type="Proteomes" id="UP000335636">
    <property type="component" value="Unassembled WGS sequence"/>
</dbReference>
<evidence type="ECO:0000313" key="1">
    <source>
        <dbReference type="EMBL" id="VTJ83584.1"/>
    </source>
</evidence>
<feature type="non-terminal residue" evidence="1">
    <location>
        <position position="1"/>
    </location>
</feature>
<dbReference type="AlphaFoldDB" id="A0A5E4CP53"/>
<sequence>AEEFSTFVNSKASEDNVSKTQPVYELDSQSALSVRERDRAHLELDSFTRIFLHCRRAMVM</sequence>
<protein>
    <submittedName>
        <fullName evidence="1">Uncharacterized protein</fullName>
    </submittedName>
</protein>
<dbReference type="EMBL" id="CABDUW010001731">
    <property type="protein sequence ID" value="VTJ83584.1"/>
    <property type="molecule type" value="Genomic_DNA"/>
</dbReference>
<organism evidence="1 2">
    <name type="scientific">Marmota monax</name>
    <name type="common">Woodchuck</name>
    <dbReference type="NCBI Taxonomy" id="9995"/>
    <lineage>
        <taxon>Eukaryota</taxon>
        <taxon>Metazoa</taxon>
        <taxon>Chordata</taxon>
        <taxon>Craniata</taxon>
        <taxon>Vertebrata</taxon>
        <taxon>Euteleostomi</taxon>
        <taxon>Mammalia</taxon>
        <taxon>Eutheria</taxon>
        <taxon>Euarchontoglires</taxon>
        <taxon>Glires</taxon>
        <taxon>Rodentia</taxon>
        <taxon>Sciuromorpha</taxon>
        <taxon>Sciuridae</taxon>
        <taxon>Xerinae</taxon>
        <taxon>Marmotini</taxon>
        <taxon>Marmota</taxon>
    </lineage>
</organism>
<keyword evidence="2" id="KW-1185">Reference proteome</keyword>
<reference evidence="1" key="1">
    <citation type="submission" date="2019-04" db="EMBL/GenBank/DDBJ databases">
        <authorList>
            <person name="Alioto T."/>
            <person name="Alioto T."/>
        </authorList>
    </citation>
    <scope>NUCLEOTIDE SEQUENCE [LARGE SCALE GENOMIC DNA]</scope>
</reference>
<gene>
    <name evidence="1" type="ORF">MONAX_5E007132</name>
</gene>
<accession>A0A5E4CP53</accession>
<name>A0A5E4CP53_MARMO</name>